<reference evidence="3 4" key="1">
    <citation type="submission" date="2021-03" db="EMBL/GenBank/DDBJ databases">
        <authorList>
            <person name="Grouzdev D.S."/>
        </authorList>
    </citation>
    <scope>NUCLEOTIDE SEQUENCE [LARGE SCALE GENOMIC DNA]</scope>
    <source>
        <strain evidence="3 4">M50-1</strain>
    </source>
</reference>
<dbReference type="InterPro" id="IPR011042">
    <property type="entry name" value="6-blade_b-propeller_TolB-like"/>
</dbReference>
<dbReference type="InterPro" id="IPR011659">
    <property type="entry name" value="WD40"/>
</dbReference>
<feature type="compositionally biased region" description="Pro residues" evidence="2">
    <location>
        <begin position="46"/>
        <end position="74"/>
    </location>
</feature>
<name>A0ABS4D6E8_9CHLR</name>
<dbReference type="SUPFAM" id="SSF82171">
    <property type="entry name" value="DPP6 N-terminal domain-like"/>
    <property type="match status" value="1"/>
</dbReference>
<accession>A0ABS4D6E8</accession>
<evidence type="ECO:0000256" key="2">
    <source>
        <dbReference type="SAM" id="MobiDB-lite"/>
    </source>
</evidence>
<dbReference type="Pfam" id="PF07676">
    <property type="entry name" value="PD40"/>
    <property type="match status" value="1"/>
</dbReference>
<comment type="similarity">
    <text evidence="1">Belongs to the TolB family.</text>
</comment>
<keyword evidence="4" id="KW-1185">Reference proteome</keyword>
<dbReference type="Gene3D" id="2.120.10.30">
    <property type="entry name" value="TolB, C-terminal domain"/>
    <property type="match status" value="1"/>
</dbReference>
<dbReference type="PANTHER" id="PTHR36842">
    <property type="entry name" value="PROTEIN TOLB HOMOLOG"/>
    <property type="match status" value="1"/>
</dbReference>
<sequence length="584" mass="62553">MRRVTYMLWMVLIVLALGLTGCNSNQALRPVVSPTPTPAMDATEVPPTPAPSPSPTVPTVPPSPTTAPPPPTPSPVATTPPAEALPGSEILFLQADDLVALDVTTRSIRTLAAAVSEMAATPDGRMLALVRTVDAQGELWLVARDGSGLQQVTSNNRFASTLSWAPDGQTIAYTSATMARPSLPEWAAWSAWCAEAEVRLLDVASGEEQTLGSGCEPAFSPTGRRLVYATPPEYTLNGLNFRGAANNLRMMNRQGDNDWAIAISDGAGGFPQGHVLYAPAWSPDALTIAYQRFLGYQTLVDLNLTEQTSSFDRRGEPLNLGAGWAETPRYGPGNRLVAITEYNFSDARGFTGYDVWYTTLLQLGETSTTMMPDRELTLSASPITTLPHARTVAWSPDGSQLAVLLPPDWKPGLSTFEPQFPDVEAGELWLWEPEADPSERLAQDVAFASPVLWLPPPPVITVSSAEIALAVPAEWEERRGPVDYRIADGPDSRVIASRLVAGGPPGGSITLFPELILPDATLGEPLVLPDGSMVRELRGTTPEGESVAGALRMSRNNQVASLYLAPTETWLLDRPFALALLSGL</sequence>
<dbReference type="Proteomes" id="UP001193081">
    <property type="component" value="Unassembled WGS sequence"/>
</dbReference>
<gene>
    <name evidence="3" type="ORF">EYB53_004725</name>
</gene>
<dbReference type="RefSeq" id="WP_135477064.1">
    <property type="nucleotide sequence ID" value="NZ_SIJK02000005.1"/>
</dbReference>
<evidence type="ECO:0000313" key="3">
    <source>
        <dbReference type="EMBL" id="MBP1465006.1"/>
    </source>
</evidence>
<dbReference type="EMBL" id="SIJK02000005">
    <property type="protein sequence ID" value="MBP1465006.1"/>
    <property type="molecule type" value="Genomic_DNA"/>
</dbReference>
<proteinExistence type="inferred from homology"/>
<protein>
    <submittedName>
        <fullName evidence="3">PD40 domain-containing protein</fullName>
    </submittedName>
</protein>
<evidence type="ECO:0000313" key="4">
    <source>
        <dbReference type="Proteomes" id="UP001193081"/>
    </source>
</evidence>
<feature type="region of interest" description="Disordered" evidence="2">
    <location>
        <begin position="33"/>
        <end position="81"/>
    </location>
</feature>
<evidence type="ECO:0000256" key="1">
    <source>
        <dbReference type="ARBA" id="ARBA00009820"/>
    </source>
</evidence>
<dbReference type="PROSITE" id="PS51257">
    <property type="entry name" value="PROKAR_LIPOPROTEIN"/>
    <property type="match status" value="1"/>
</dbReference>
<comment type="caution">
    <text evidence="3">The sequence shown here is derived from an EMBL/GenBank/DDBJ whole genome shotgun (WGS) entry which is preliminary data.</text>
</comment>
<organism evidence="3 4">
    <name type="scientific">Candidatus Chloroploca mongolica</name>
    <dbReference type="NCBI Taxonomy" id="2528176"/>
    <lineage>
        <taxon>Bacteria</taxon>
        <taxon>Bacillati</taxon>
        <taxon>Chloroflexota</taxon>
        <taxon>Chloroflexia</taxon>
        <taxon>Chloroflexales</taxon>
        <taxon>Chloroflexineae</taxon>
        <taxon>Oscillochloridaceae</taxon>
        <taxon>Candidatus Chloroploca</taxon>
    </lineage>
</organism>